<organism evidence="3 4">
    <name type="scientific">Dufourea novaeangliae</name>
    <name type="common">Sweat bee</name>
    <dbReference type="NCBI Taxonomy" id="178035"/>
    <lineage>
        <taxon>Eukaryota</taxon>
        <taxon>Metazoa</taxon>
        <taxon>Ecdysozoa</taxon>
        <taxon>Arthropoda</taxon>
        <taxon>Hexapoda</taxon>
        <taxon>Insecta</taxon>
        <taxon>Pterygota</taxon>
        <taxon>Neoptera</taxon>
        <taxon>Endopterygota</taxon>
        <taxon>Hymenoptera</taxon>
        <taxon>Apocrita</taxon>
        <taxon>Aculeata</taxon>
        <taxon>Apoidea</taxon>
        <taxon>Anthophila</taxon>
        <taxon>Halictidae</taxon>
        <taxon>Rophitinae</taxon>
        <taxon>Dufourea</taxon>
    </lineage>
</organism>
<evidence type="ECO:0000256" key="1">
    <source>
        <dbReference type="SAM" id="Coils"/>
    </source>
</evidence>
<feature type="compositionally biased region" description="Polar residues" evidence="2">
    <location>
        <begin position="250"/>
        <end position="279"/>
    </location>
</feature>
<name>A0A154PH29_DUFNO</name>
<sequence>MEERRCDLIGREKNLRDKITTMERSIPALIAYNMWMAKDKCLDSPYCKIRDMMRQFSGQPDPTEQLLASLKKTVKELNQETSELHEKIIQADVKLEETDMELESLELMNKETNVKLTSLENEVNSYVTPSLHSIHSEDLICLSKIRQLAKEELCLKHCIRQLEQKETLFKEHMDRLLTSREYQSMSNRRKIVGCLQDVPDCGGKRICCLPKMQKEKEIPVFTQTQTQCDAGVSTSDQNVSKQDKTEGTAERSSWISNWWSGNRKSDQVAQKNVETTPSGEDNEKKVTSEQPSKKTDQTSSCKPCKREICPPPHSTRTGSKKGKNKLCAGKLIGPCNVPCMKPFKGCSNSRPPRKPFCDIPRCLIDHGIRSTCKSFGPLCDLGGPCEICPLMTCKDYLQPTNNCRCNCKGQCASGLSTAECNCSDALEEYQPTASQLHKSPNADDGNTDDEYCECCSCGCEDSDASYSCQCY</sequence>
<reference evidence="3 4" key="1">
    <citation type="submission" date="2015-07" db="EMBL/GenBank/DDBJ databases">
        <title>The genome of Dufourea novaeangliae.</title>
        <authorList>
            <person name="Pan H."/>
            <person name="Kapheim K."/>
        </authorList>
    </citation>
    <scope>NUCLEOTIDE SEQUENCE [LARGE SCALE GENOMIC DNA]</scope>
    <source>
        <strain evidence="3">0120121106</strain>
        <tissue evidence="3">Whole body</tissue>
    </source>
</reference>
<keyword evidence="1" id="KW-0175">Coiled coil</keyword>
<dbReference type="Proteomes" id="UP000076502">
    <property type="component" value="Unassembled WGS sequence"/>
</dbReference>
<feature type="coiled-coil region" evidence="1">
    <location>
        <begin position="67"/>
        <end position="122"/>
    </location>
</feature>
<feature type="region of interest" description="Disordered" evidence="2">
    <location>
        <begin position="232"/>
        <end position="304"/>
    </location>
</feature>
<dbReference type="OrthoDB" id="7693528at2759"/>
<accession>A0A154PH29</accession>
<proteinExistence type="predicted"/>
<gene>
    <name evidence="3" type="ORF">WN55_02526</name>
</gene>
<feature type="compositionally biased region" description="Basic and acidic residues" evidence="2">
    <location>
        <begin position="281"/>
        <end position="296"/>
    </location>
</feature>
<dbReference type="AlphaFoldDB" id="A0A154PH29"/>
<evidence type="ECO:0000256" key="2">
    <source>
        <dbReference type="SAM" id="MobiDB-lite"/>
    </source>
</evidence>
<evidence type="ECO:0000313" key="3">
    <source>
        <dbReference type="EMBL" id="KZC11165.1"/>
    </source>
</evidence>
<evidence type="ECO:0000313" key="4">
    <source>
        <dbReference type="Proteomes" id="UP000076502"/>
    </source>
</evidence>
<keyword evidence="4" id="KW-1185">Reference proteome</keyword>
<dbReference type="EMBL" id="KQ434902">
    <property type="protein sequence ID" value="KZC11165.1"/>
    <property type="molecule type" value="Genomic_DNA"/>
</dbReference>
<protein>
    <submittedName>
        <fullName evidence="3">Uncharacterized protein</fullName>
    </submittedName>
</protein>